<feature type="compositionally biased region" description="Polar residues" evidence="1">
    <location>
        <begin position="243"/>
        <end position="252"/>
    </location>
</feature>
<proteinExistence type="predicted"/>
<dbReference type="EMBL" id="JAPEVG010000072">
    <property type="protein sequence ID" value="KAJ8487831.1"/>
    <property type="molecule type" value="Genomic_DNA"/>
</dbReference>
<keyword evidence="3" id="KW-1185">Reference proteome</keyword>
<name>A0AAD7TXU4_9APHY</name>
<evidence type="ECO:0000256" key="1">
    <source>
        <dbReference type="SAM" id="MobiDB-lite"/>
    </source>
</evidence>
<reference evidence="2" key="1">
    <citation type="submission" date="2022-11" db="EMBL/GenBank/DDBJ databases">
        <title>Genome Sequence of Cubamyces cubensis.</title>
        <authorList>
            <person name="Buettner E."/>
        </authorList>
    </citation>
    <scope>NUCLEOTIDE SEQUENCE</scope>
    <source>
        <strain evidence="2">MPL-01</strain>
    </source>
</reference>
<evidence type="ECO:0000313" key="2">
    <source>
        <dbReference type="EMBL" id="KAJ8487831.1"/>
    </source>
</evidence>
<comment type="caution">
    <text evidence="2">The sequence shown here is derived from an EMBL/GenBank/DDBJ whole genome shotgun (WGS) entry which is preliminary data.</text>
</comment>
<dbReference type="Proteomes" id="UP001215151">
    <property type="component" value="Unassembled WGS sequence"/>
</dbReference>
<protein>
    <submittedName>
        <fullName evidence="2">Uncharacterized protein</fullName>
    </submittedName>
</protein>
<evidence type="ECO:0000313" key="3">
    <source>
        <dbReference type="Proteomes" id="UP001215151"/>
    </source>
</evidence>
<dbReference type="AlphaFoldDB" id="A0AAD7TXU4"/>
<organism evidence="2 3">
    <name type="scientific">Trametes cubensis</name>
    <dbReference type="NCBI Taxonomy" id="1111947"/>
    <lineage>
        <taxon>Eukaryota</taxon>
        <taxon>Fungi</taxon>
        <taxon>Dikarya</taxon>
        <taxon>Basidiomycota</taxon>
        <taxon>Agaricomycotina</taxon>
        <taxon>Agaricomycetes</taxon>
        <taxon>Polyporales</taxon>
        <taxon>Polyporaceae</taxon>
        <taxon>Trametes</taxon>
    </lineage>
</organism>
<feature type="region of interest" description="Disordered" evidence="1">
    <location>
        <begin position="223"/>
        <end position="259"/>
    </location>
</feature>
<sequence length="290" mass="32903">MRRDTCLELRRLPKITGPLKSINFRRTTPGSITRIIYGNRPPPPSLVLDPTHPSLHYNRPSWGKTFPWRTYPGFAIRAVPKAVLAPPTTVHPDPPHTLNEGPLKGRSANMSLLDCEAKSVGGRVTRQVILRKFKTTISHIVVRGADVEGQGDDAKLVFREEQAGKAKDWILSDWTYIVRPKIEVYGMPYTEFIPTLRRALRDIVTDGRRLELEWAKLADKQRHQSFARPAHATSQPEHETLDAMQQESGSSSSRDRPPHLLTSDLRWWVRRKADAITQYSEPQLAGQSGR</sequence>
<accession>A0AAD7TXU4</accession>
<gene>
    <name evidence="2" type="ORF">ONZ51_g3941</name>
</gene>